<comment type="caution">
    <text evidence="1">The sequence shown here is derived from an EMBL/GenBank/DDBJ whole genome shotgun (WGS) entry which is preliminary data.</text>
</comment>
<protein>
    <recommendedName>
        <fullName evidence="3">DUF2799 domain-containing protein</fullName>
    </recommendedName>
</protein>
<dbReference type="Proteomes" id="UP000238163">
    <property type="component" value="Unassembled WGS sequence"/>
</dbReference>
<dbReference type="EMBL" id="NWTN01000008">
    <property type="protein sequence ID" value="PRQ66905.1"/>
    <property type="molecule type" value="Genomic_DNA"/>
</dbReference>
<sequence>MKKLILAILSTSILAGCGDGSFNNSVTPEPTTQWADYTQESNGITYHKYDKELSGERAITTDCFFKLKSHLEGGNEEIDITWGAICAPYFICGLHMQHRRYWQKLYRNNSLP</sequence>
<proteinExistence type="predicted"/>
<dbReference type="PROSITE" id="PS51257">
    <property type="entry name" value="PROKAR_LIPOPROTEIN"/>
    <property type="match status" value="1"/>
</dbReference>
<evidence type="ECO:0000313" key="2">
    <source>
        <dbReference type="Proteomes" id="UP000238163"/>
    </source>
</evidence>
<reference evidence="1 2" key="1">
    <citation type="submission" date="2018-03" db="EMBL/GenBank/DDBJ databases">
        <title>Genetic Diversity and Phenotypic Plasticity of AHL Mediated Quorum Sensing in Environmental Strains of Vibrio mediterranei.</title>
        <authorList>
            <person name="Lantoine F."/>
            <person name="Vouve F."/>
        </authorList>
    </citation>
    <scope>NUCLEOTIDE SEQUENCE [LARGE SCALE GENOMIC DNA]</scope>
    <source>
        <strain evidence="1 2">17LN0615E</strain>
    </source>
</reference>
<dbReference type="RefSeq" id="WP_062458249.1">
    <property type="nucleotide sequence ID" value="NZ_FLLQ01000002.1"/>
</dbReference>
<keyword evidence="2" id="KW-1185">Reference proteome</keyword>
<evidence type="ECO:0008006" key="3">
    <source>
        <dbReference type="Google" id="ProtNLM"/>
    </source>
</evidence>
<organism evidence="1 2">
    <name type="scientific">Vibrio mediterranei</name>
    <dbReference type="NCBI Taxonomy" id="689"/>
    <lineage>
        <taxon>Bacteria</taxon>
        <taxon>Pseudomonadati</taxon>
        <taxon>Pseudomonadota</taxon>
        <taxon>Gammaproteobacteria</taxon>
        <taxon>Vibrionales</taxon>
        <taxon>Vibrionaceae</taxon>
        <taxon>Vibrio</taxon>
    </lineage>
</organism>
<name>A0ABX5DEL1_9VIBR</name>
<gene>
    <name evidence="1" type="ORF">COR51_14105</name>
</gene>
<evidence type="ECO:0000313" key="1">
    <source>
        <dbReference type="EMBL" id="PRQ66905.1"/>
    </source>
</evidence>
<accession>A0ABX5DEL1</accession>